<feature type="compositionally biased region" description="Basic and acidic residues" evidence="1">
    <location>
        <begin position="23"/>
        <end position="35"/>
    </location>
</feature>
<reference evidence="2 3" key="1">
    <citation type="submission" date="2014-03" db="EMBL/GenBank/DDBJ databases">
        <title>Draft genome of the hookworm Oesophagostomum dentatum.</title>
        <authorList>
            <person name="Mitreva M."/>
        </authorList>
    </citation>
    <scope>NUCLEOTIDE SEQUENCE [LARGE SCALE GENOMIC DNA]</scope>
    <source>
        <strain evidence="2 3">OD-Hann</strain>
    </source>
</reference>
<feature type="compositionally biased region" description="Polar residues" evidence="1">
    <location>
        <begin position="59"/>
        <end position="78"/>
    </location>
</feature>
<dbReference type="OrthoDB" id="10591529at2759"/>
<dbReference type="EMBL" id="KN551020">
    <property type="protein sequence ID" value="KHJ92971.1"/>
    <property type="molecule type" value="Genomic_DNA"/>
</dbReference>
<proteinExistence type="predicted"/>
<dbReference type="Proteomes" id="UP000053660">
    <property type="component" value="Unassembled WGS sequence"/>
</dbReference>
<feature type="region of interest" description="Disordered" evidence="1">
    <location>
        <begin position="19"/>
        <end position="88"/>
    </location>
</feature>
<organism evidence="2 3">
    <name type="scientific">Oesophagostomum dentatum</name>
    <name type="common">Nodular worm</name>
    <dbReference type="NCBI Taxonomy" id="61180"/>
    <lineage>
        <taxon>Eukaryota</taxon>
        <taxon>Metazoa</taxon>
        <taxon>Ecdysozoa</taxon>
        <taxon>Nematoda</taxon>
        <taxon>Chromadorea</taxon>
        <taxon>Rhabditida</taxon>
        <taxon>Rhabditina</taxon>
        <taxon>Rhabditomorpha</taxon>
        <taxon>Strongyloidea</taxon>
        <taxon>Strongylidae</taxon>
        <taxon>Oesophagostomum</taxon>
    </lineage>
</organism>
<accession>A0A0B1T9X8</accession>
<evidence type="ECO:0000313" key="2">
    <source>
        <dbReference type="EMBL" id="KHJ92971.1"/>
    </source>
</evidence>
<sequence length="88" mass="9677">MLRSRKLGNIGDSFRRLRSLSKQIRDSMRKSKPELEAPPAVDKVEAGTCTEPPEKVVDSKQNPMSSKKATAEGHNTSGMLPRPESIVS</sequence>
<evidence type="ECO:0000256" key="1">
    <source>
        <dbReference type="SAM" id="MobiDB-lite"/>
    </source>
</evidence>
<name>A0A0B1T9X8_OESDE</name>
<dbReference type="AlphaFoldDB" id="A0A0B1T9X8"/>
<keyword evidence="3" id="KW-1185">Reference proteome</keyword>
<gene>
    <name evidence="2" type="ORF">OESDEN_07124</name>
</gene>
<protein>
    <submittedName>
        <fullName evidence="2">Uncharacterized protein</fullName>
    </submittedName>
</protein>
<evidence type="ECO:0000313" key="3">
    <source>
        <dbReference type="Proteomes" id="UP000053660"/>
    </source>
</evidence>